<dbReference type="PANTHER" id="PTHR30619">
    <property type="entry name" value="DNA INTERNALIZATION/COMPETENCE PROTEIN COMEC/REC2"/>
    <property type="match status" value="1"/>
</dbReference>
<dbReference type="EMBL" id="AP009384">
    <property type="protein sequence ID" value="BAF88198.1"/>
    <property type="molecule type" value="Genomic_DNA"/>
</dbReference>
<feature type="transmembrane region" description="Helical" evidence="7">
    <location>
        <begin position="84"/>
        <end position="101"/>
    </location>
</feature>
<feature type="compositionally biased region" description="Low complexity" evidence="6">
    <location>
        <begin position="738"/>
        <end position="749"/>
    </location>
</feature>
<feature type="compositionally biased region" description="Polar residues" evidence="6">
    <location>
        <begin position="880"/>
        <end position="896"/>
    </location>
</feature>
<dbReference type="InterPro" id="IPR025405">
    <property type="entry name" value="DUF4131"/>
</dbReference>
<feature type="transmembrane region" description="Helical" evidence="7">
    <location>
        <begin position="449"/>
        <end position="473"/>
    </location>
</feature>
<reference evidence="10 11" key="6">
    <citation type="journal article" date="2011" name="Appl. Environ. Microbiol.">
        <title>Involvement of the azorhizobial chromosome partition gene (parA) in the onset of bacteroid differentiation during Sesbania rostrata stem nodule development.</title>
        <authorList>
            <person name="Liu CT."/>
            <person name="Lee KB."/>
            <person name="Wang YS."/>
            <person name="Peng MH."/>
            <person name="Lee KT."/>
            <person name="Suzuki S."/>
            <person name="Suzuki T."/>
            <person name="Oyaizu H."/>
        </authorList>
    </citation>
    <scope>NUCLEOTIDE SEQUENCE [LARGE SCALE GENOMIC DNA]</scope>
    <source>
        <strain evidence="11">ATCC 43989 / DSM 5975 / JCM 20966 / LMG 6465 / NBRC 14845 / NCIMB 13405 / ORS 571</strain>
    </source>
</reference>
<dbReference type="eggNOG" id="COG0658">
    <property type="taxonomic scope" value="Bacteria"/>
</dbReference>
<reference evidence="10 11" key="4">
    <citation type="journal article" date="2009" name="Appl. Environ. Microbiol.">
        <title>Comparative genome-wide transcriptional profiling of Azorhizobium caulinodans ORS571 grown under free-living and symbiotic conditions.</title>
        <authorList>
            <person name="Tsukada S."/>
            <person name="Aono T."/>
            <person name="Akiba N."/>
            <person name="Lee KB."/>
            <person name="Liu CT."/>
            <person name="Toyazaki H."/>
            <person name="Oyaizu H."/>
        </authorList>
    </citation>
    <scope>NUCLEOTIDE SEQUENCE [LARGE SCALE GENOMIC DNA]</scope>
    <source>
        <strain evidence="11">ATCC 43989 / DSM 5975 / JCM 20966 / LMG 6465 / NBRC 14845 / NCIMB 13405 / ORS 571</strain>
    </source>
</reference>
<evidence type="ECO:0000256" key="1">
    <source>
        <dbReference type="ARBA" id="ARBA00004651"/>
    </source>
</evidence>
<feature type="region of interest" description="Disordered" evidence="6">
    <location>
        <begin position="913"/>
        <end position="949"/>
    </location>
</feature>
<evidence type="ECO:0000256" key="4">
    <source>
        <dbReference type="ARBA" id="ARBA00022989"/>
    </source>
</evidence>
<dbReference type="Proteomes" id="UP000000270">
    <property type="component" value="Chromosome"/>
</dbReference>
<reference evidence="10 11" key="3">
    <citation type="journal article" date="2008" name="BMC Genomics">
        <title>The genome of the versatile nitrogen fixer Azorhizobium caulinodans ORS571.</title>
        <authorList>
            <person name="Lee KB."/>
            <person name="Backer P.D."/>
            <person name="Aono T."/>
            <person name="Liu CT."/>
            <person name="Suzuki S."/>
            <person name="Suzuki T."/>
            <person name="Kaneko T."/>
            <person name="Yamada M."/>
            <person name="Tabata S."/>
            <person name="Kupfer D.M."/>
            <person name="Najar F.Z."/>
            <person name="Wiley G.B."/>
            <person name="Roe B."/>
            <person name="Binnewies T.T."/>
            <person name="Ussery D.W."/>
            <person name="D'Haeze W."/>
            <person name="Herder J.D."/>
            <person name="Gevers D."/>
            <person name="Vereecke D."/>
            <person name="Holsters M."/>
            <person name="Oyaizu H."/>
        </authorList>
    </citation>
    <scope>NUCLEOTIDE SEQUENCE [LARGE SCALE GENOMIC DNA]</scope>
    <source>
        <strain evidence="11">ATCC 43989 / DSM 5975 / JCM 20966 / LMG 6465 / NBRC 14845 / NCIMB 13405 / ORS 571</strain>
    </source>
</reference>
<dbReference type="STRING" id="438753.AZC_2200"/>
<feature type="region of interest" description="Disordered" evidence="6">
    <location>
        <begin position="716"/>
        <end position="814"/>
    </location>
</feature>
<dbReference type="InterPro" id="IPR004477">
    <property type="entry name" value="ComEC_N"/>
</dbReference>
<evidence type="ECO:0000256" key="2">
    <source>
        <dbReference type="ARBA" id="ARBA00022475"/>
    </source>
</evidence>
<reference evidence="10 11" key="1">
    <citation type="journal article" date="2007" name="Appl. Environ. Microbiol.">
        <title>Rhizobial factors required for stem nodule maturation and maintenance in Sesbania rostrata-Azorhizobium caulinodans ORS571 symbiosis.</title>
        <authorList>
            <person name="Suzuki S."/>
            <person name="Aono T."/>
            <person name="Lee KB."/>
            <person name="Suzuki T."/>
            <person name="Liu CT."/>
            <person name="Miwa H."/>
            <person name="Wakao S."/>
            <person name="Iki T."/>
            <person name="Oyaizu H."/>
        </authorList>
    </citation>
    <scope>NUCLEOTIDE SEQUENCE [LARGE SCALE GENOMIC DNA]</scope>
    <source>
        <strain evidence="11">ATCC 43989 / DSM 5975 / JCM 20966 / LMG 6465 / NBRC 14845 / NCIMB 13405 / ORS 571</strain>
    </source>
</reference>
<organism evidence="10 11">
    <name type="scientific">Azorhizobium caulinodans (strain ATCC 43989 / DSM 5975 / JCM 20966 / LMG 6465 / NBRC 14845 / NCIMB 13405 / ORS 571)</name>
    <dbReference type="NCBI Taxonomy" id="438753"/>
    <lineage>
        <taxon>Bacteria</taxon>
        <taxon>Pseudomonadati</taxon>
        <taxon>Pseudomonadota</taxon>
        <taxon>Alphaproteobacteria</taxon>
        <taxon>Hyphomicrobiales</taxon>
        <taxon>Xanthobacteraceae</taxon>
        <taxon>Azorhizobium</taxon>
    </lineage>
</organism>
<dbReference type="InterPro" id="IPR052159">
    <property type="entry name" value="Competence_DNA_uptake"/>
</dbReference>
<protein>
    <submittedName>
        <fullName evidence="10">ComEC/Rec2-related protein</fullName>
    </submittedName>
</protein>
<feature type="region of interest" description="Disordered" evidence="6">
    <location>
        <begin position="856"/>
        <end position="896"/>
    </location>
</feature>
<proteinExistence type="predicted"/>
<dbReference type="RefSeq" id="WP_012170727.1">
    <property type="nucleotide sequence ID" value="NC_009937.1"/>
</dbReference>
<dbReference type="AlphaFoldDB" id="A8I822"/>
<dbReference type="HOGENOM" id="CLU_011826_1_0_5"/>
<evidence type="ECO:0000256" key="6">
    <source>
        <dbReference type="SAM" id="MobiDB-lite"/>
    </source>
</evidence>
<keyword evidence="4 7" id="KW-1133">Transmembrane helix</keyword>
<feature type="domain" description="ComEC/Rec2-related protein" evidence="8">
    <location>
        <begin position="280"/>
        <end position="564"/>
    </location>
</feature>
<evidence type="ECO:0000256" key="5">
    <source>
        <dbReference type="ARBA" id="ARBA00023136"/>
    </source>
</evidence>
<feature type="transmembrane region" description="Helical" evidence="7">
    <location>
        <begin position="335"/>
        <end position="357"/>
    </location>
</feature>
<feature type="transmembrane region" description="Helical" evidence="7">
    <location>
        <begin position="544"/>
        <end position="562"/>
    </location>
</feature>
<keyword evidence="2" id="KW-1003">Cell membrane</keyword>
<reference evidence="11" key="2">
    <citation type="submission" date="2007-04" db="EMBL/GenBank/DDBJ databases">
        <title>Complete genome sequence of the nitrogen-fixing bacterium Azorhizobium caulinodans ORS571.</title>
        <authorList>
            <person name="Lee K.B."/>
            <person name="Backer P.D."/>
            <person name="Aono T."/>
            <person name="Liu C.T."/>
            <person name="Suzuki S."/>
            <person name="Suzuki T."/>
            <person name="Kaneko T."/>
            <person name="Yamada M."/>
            <person name="Tabata S."/>
            <person name="Kupfer D.M."/>
            <person name="Najar F.Z."/>
            <person name="Wiley G.B."/>
            <person name="Roe B."/>
            <person name="Binnewies T."/>
            <person name="Ussery D."/>
            <person name="Vereecke D."/>
            <person name="Gevers D."/>
            <person name="Holsters M."/>
            <person name="Oyaizu H."/>
        </authorList>
    </citation>
    <scope>NUCLEOTIDE SEQUENCE [LARGE SCALE GENOMIC DNA]</scope>
    <source>
        <strain evidence="11">ATCC 43989 / DSM 5975 / JCM 20966 / LMG 6465 / NBRC 14845 / NCIMB 13405 / ORS 571</strain>
    </source>
</reference>
<evidence type="ECO:0000313" key="10">
    <source>
        <dbReference type="EMBL" id="BAF88198.1"/>
    </source>
</evidence>
<evidence type="ECO:0000259" key="9">
    <source>
        <dbReference type="Pfam" id="PF13567"/>
    </source>
</evidence>
<dbReference type="NCBIfam" id="TIGR00360">
    <property type="entry name" value="ComEC_N-term"/>
    <property type="match status" value="1"/>
</dbReference>
<dbReference type="Pfam" id="PF13567">
    <property type="entry name" value="DUF4131"/>
    <property type="match status" value="1"/>
</dbReference>
<reference evidence="10 11" key="5">
    <citation type="journal article" date="2010" name="Appl. Environ. Microbiol.">
        <title>phrR-like gene praR of Azorhizobium caulinodans ORS571 is essential for symbiosis with Sesbania rostrata and is involved in expression of reb genes.</title>
        <authorList>
            <person name="Akiba N."/>
            <person name="Aono T."/>
            <person name="Toyazaki H."/>
            <person name="Sato S."/>
            <person name="Oyaizu H."/>
        </authorList>
    </citation>
    <scope>NUCLEOTIDE SEQUENCE [LARGE SCALE GENOMIC DNA]</scope>
    <source>
        <strain evidence="11">ATCC 43989 / DSM 5975 / JCM 20966 / LMG 6465 / NBRC 14845 / NCIMB 13405 / ORS 571</strain>
    </source>
</reference>
<feature type="transmembrane region" description="Helical" evidence="7">
    <location>
        <begin position="304"/>
        <end position="323"/>
    </location>
</feature>
<dbReference type="KEGG" id="azc:AZC_2200"/>
<feature type="transmembrane region" description="Helical" evidence="7">
    <location>
        <begin position="108"/>
        <end position="132"/>
    </location>
</feature>
<comment type="subcellular location">
    <subcellularLocation>
        <location evidence="1">Cell membrane</location>
        <topology evidence="1">Multi-pass membrane protein</topology>
    </subcellularLocation>
</comment>
<evidence type="ECO:0000313" key="11">
    <source>
        <dbReference type="Proteomes" id="UP000000270"/>
    </source>
</evidence>
<feature type="transmembrane region" description="Helical" evidence="7">
    <location>
        <begin position="60"/>
        <end position="78"/>
    </location>
</feature>
<feature type="domain" description="DUF4131" evidence="9">
    <location>
        <begin position="82"/>
        <end position="233"/>
    </location>
</feature>
<evidence type="ECO:0000256" key="7">
    <source>
        <dbReference type="SAM" id="Phobius"/>
    </source>
</evidence>
<gene>
    <name evidence="10" type="ordered locus">AZC_2200</name>
</gene>
<dbReference type="PANTHER" id="PTHR30619:SF1">
    <property type="entry name" value="RECOMBINATION PROTEIN 2"/>
    <property type="match status" value="1"/>
</dbReference>
<dbReference type="GO" id="GO:0005886">
    <property type="term" value="C:plasma membrane"/>
    <property type="evidence" value="ECO:0007669"/>
    <property type="project" value="UniProtKB-SubCell"/>
</dbReference>
<keyword evidence="3 7" id="KW-0812">Transmembrane</keyword>
<feature type="transmembrane region" description="Helical" evidence="7">
    <location>
        <begin position="369"/>
        <end position="400"/>
    </location>
</feature>
<feature type="transmembrane region" description="Helical" evidence="7">
    <location>
        <begin position="485"/>
        <end position="510"/>
    </location>
</feature>
<name>A8I822_AZOC5</name>
<feature type="compositionally biased region" description="Polar residues" evidence="6">
    <location>
        <begin position="767"/>
        <end position="776"/>
    </location>
</feature>
<sequence length="949" mass="98798">MGDGRAGARGRPAEARAGVLGGAVARPVFIPAPVWPGALLGRLRDRLWADIRAEAASGRLVLWLPVGFGCGILLYFGAAEEPSLAAVLGLASGLAVASVCARARPVAFALLLWLTAVGCGFALATAHTAWIAHPVLLPPQTPVRLSGFVEQVERRAKADRILLRVTTAEGKGLAVKPQLVRLSVARGSAPAAGTPVSVLARLLPPMEAALPGGYDFGRNIWFRGIDAVGFGLGRPRIIALAEPAPFSVRVGRLVDEVRQAVGARIRAVLSGTAADIAVALVVGDRASISPQVEESMRVSGLTHVLSISGLHMAMVAGTLFFLVRGGLAAFPPLALGFPIKSLAAATALAGSGVYLLLSGNDWPAQRSFWMLAIVLVGVIAGRAALTLRTVAVAAVLVLALGPESLLEPGTQMSFAATLALVAAYEQWTGLRTRPAAGPLVLRALARMGLFVAALSMTSVVAGAATAPYAALHFQRLGIMGLLSNLAAMPAVEFLVMPFGLLGVLLLPFGWDFIAWPVMGLGIDIMVKVSDVVAALPGADMRTDWVGAGTAAFATLALLALCLLRGLLRLAAVPCVVAALLLLGAPPRPDVLIAANGQTVAVRGGDGRLSIAGARSSRLVAEQWLSKEADPRTAEVPDLAQGFACDARRCMAPLPDGTKIVLVRKAEALPAACGEASLVVTAEVASTENISACAARLFTPQDMSRTGTLALFHRPRQAAGEPGTPHRVAGVPQPAKGDAAPAAVELPQAASGNSVQATAAPELRPETPSETDASSSEVRPASAQAEPDGPPPATRPRRMAADHRASLWRDQQARWAKAREIRAARNGGTRSGMRPMSSAPPIPPVADAGALRPANVEEEPTVGRQTSIAPSAHPHRPTDTAPRQSARSAMTQAPSQAQIRRTFAVHWRTVPTRPAGVQRPWMPMLPDLPMPVVDTETAGRRSEDDAQEEP</sequence>
<feature type="compositionally biased region" description="Low complexity" evidence="6">
    <location>
        <begin position="921"/>
        <end position="933"/>
    </location>
</feature>
<feature type="transmembrane region" description="Helical" evidence="7">
    <location>
        <begin position="569"/>
        <end position="585"/>
    </location>
</feature>
<dbReference type="Pfam" id="PF03772">
    <property type="entry name" value="Competence"/>
    <property type="match status" value="1"/>
</dbReference>
<keyword evidence="5 7" id="KW-0472">Membrane</keyword>
<keyword evidence="11" id="KW-1185">Reference proteome</keyword>
<accession>A8I822</accession>
<evidence type="ECO:0000259" key="8">
    <source>
        <dbReference type="Pfam" id="PF03772"/>
    </source>
</evidence>
<evidence type="ECO:0000256" key="3">
    <source>
        <dbReference type="ARBA" id="ARBA00022692"/>
    </source>
</evidence>